<evidence type="ECO:0000313" key="1">
    <source>
        <dbReference type="EMBL" id="KKN24672.1"/>
    </source>
</evidence>
<protein>
    <submittedName>
        <fullName evidence="1">Uncharacterized protein</fullName>
    </submittedName>
</protein>
<organism evidence="1">
    <name type="scientific">marine sediment metagenome</name>
    <dbReference type="NCBI Taxonomy" id="412755"/>
    <lineage>
        <taxon>unclassified sequences</taxon>
        <taxon>metagenomes</taxon>
        <taxon>ecological metagenomes</taxon>
    </lineage>
</organism>
<comment type="caution">
    <text evidence="1">The sequence shown here is derived from an EMBL/GenBank/DDBJ whole genome shotgun (WGS) entry which is preliminary data.</text>
</comment>
<accession>A0A0F9PJH7</accession>
<name>A0A0F9PJH7_9ZZZZ</name>
<proteinExistence type="predicted"/>
<sequence>MRKRIKVIEAIYQSTYMKCPHCSGNISIKVVVSEDGRVNSIEMYDPQRKKCRDDSI</sequence>
<dbReference type="AlphaFoldDB" id="A0A0F9PJH7"/>
<reference evidence="1" key="1">
    <citation type="journal article" date="2015" name="Nature">
        <title>Complex archaea that bridge the gap between prokaryotes and eukaryotes.</title>
        <authorList>
            <person name="Spang A."/>
            <person name="Saw J.H."/>
            <person name="Jorgensen S.L."/>
            <person name="Zaremba-Niedzwiedzka K."/>
            <person name="Martijn J."/>
            <person name="Lind A.E."/>
            <person name="van Eijk R."/>
            <person name="Schleper C."/>
            <person name="Guy L."/>
            <person name="Ettema T.J."/>
        </authorList>
    </citation>
    <scope>NUCLEOTIDE SEQUENCE</scope>
</reference>
<dbReference type="EMBL" id="LAZR01002865">
    <property type="protein sequence ID" value="KKN24672.1"/>
    <property type="molecule type" value="Genomic_DNA"/>
</dbReference>
<gene>
    <name evidence="1" type="ORF">LCGC14_0892500</name>
</gene>